<dbReference type="InterPro" id="IPR051131">
    <property type="entry name" value="NEK_Ser/Thr_kinase_NIMA"/>
</dbReference>
<evidence type="ECO:0000313" key="13">
    <source>
        <dbReference type="Proteomes" id="UP001281761"/>
    </source>
</evidence>
<dbReference type="GO" id="GO:0004674">
    <property type="term" value="F:protein serine/threonine kinase activity"/>
    <property type="evidence" value="ECO:0007669"/>
    <property type="project" value="UniProtKB-EC"/>
</dbReference>
<keyword evidence="3 12" id="KW-0808">Transferase</keyword>
<evidence type="ECO:0000256" key="1">
    <source>
        <dbReference type="ARBA" id="ARBA00012513"/>
    </source>
</evidence>
<name>A0ABQ9X3M6_9EUKA</name>
<dbReference type="Pfam" id="PF00069">
    <property type="entry name" value="Pkinase"/>
    <property type="match status" value="1"/>
</dbReference>
<evidence type="ECO:0000256" key="8">
    <source>
        <dbReference type="ARBA" id="ARBA00048679"/>
    </source>
</evidence>
<dbReference type="CDD" id="cd08215">
    <property type="entry name" value="STKc_Nek"/>
    <property type="match status" value="1"/>
</dbReference>
<keyword evidence="5 12" id="KW-0418">Kinase</keyword>
<dbReference type="Gene3D" id="3.30.200.20">
    <property type="entry name" value="Phosphorylase Kinase, domain 1"/>
    <property type="match status" value="1"/>
</dbReference>
<keyword evidence="2" id="KW-0723">Serine/threonine-protein kinase</keyword>
<dbReference type="InterPro" id="IPR017441">
    <property type="entry name" value="Protein_kinase_ATP_BS"/>
</dbReference>
<evidence type="ECO:0000256" key="2">
    <source>
        <dbReference type="ARBA" id="ARBA00022527"/>
    </source>
</evidence>
<organism evidence="12 13">
    <name type="scientific">Blattamonas nauphoetae</name>
    <dbReference type="NCBI Taxonomy" id="2049346"/>
    <lineage>
        <taxon>Eukaryota</taxon>
        <taxon>Metamonada</taxon>
        <taxon>Preaxostyla</taxon>
        <taxon>Oxymonadida</taxon>
        <taxon>Blattamonas</taxon>
    </lineage>
</organism>
<evidence type="ECO:0000256" key="10">
    <source>
        <dbReference type="SAM" id="MobiDB-lite"/>
    </source>
</evidence>
<dbReference type="PROSITE" id="PS50011">
    <property type="entry name" value="PROTEIN_KINASE_DOM"/>
    <property type="match status" value="1"/>
</dbReference>
<comment type="caution">
    <text evidence="12">The sequence shown here is derived from an EMBL/GenBank/DDBJ whole genome shotgun (WGS) entry which is preliminary data.</text>
</comment>
<evidence type="ECO:0000256" key="3">
    <source>
        <dbReference type="ARBA" id="ARBA00022679"/>
    </source>
</evidence>
<feature type="compositionally biased region" description="Polar residues" evidence="10">
    <location>
        <begin position="361"/>
        <end position="386"/>
    </location>
</feature>
<proteinExistence type="predicted"/>
<feature type="region of interest" description="Disordered" evidence="10">
    <location>
        <begin position="418"/>
        <end position="514"/>
    </location>
</feature>
<dbReference type="SMART" id="SM00220">
    <property type="entry name" value="S_TKc"/>
    <property type="match status" value="1"/>
</dbReference>
<evidence type="ECO:0000259" key="11">
    <source>
        <dbReference type="PROSITE" id="PS50011"/>
    </source>
</evidence>
<feature type="binding site" evidence="9">
    <location>
        <position position="35"/>
    </location>
    <ligand>
        <name>ATP</name>
        <dbReference type="ChEBI" id="CHEBI:30616"/>
    </ligand>
</feature>
<evidence type="ECO:0000256" key="4">
    <source>
        <dbReference type="ARBA" id="ARBA00022741"/>
    </source>
</evidence>
<dbReference type="InterPro" id="IPR011009">
    <property type="entry name" value="Kinase-like_dom_sf"/>
</dbReference>
<dbReference type="SUPFAM" id="SSF56112">
    <property type="entry name" value="Protein kinase-like (PK-like)"/>
    <property type="match status" value="1"/>
</dbReference>
<dbReference type="PROSITE" id="PS00108">
    <property type="entry name" value="PROTEIN_KINASE_ST"/>
    <property type="match status" value="1"/>
</dbReference>
<feature type="compositionally biased region" description="Polar residues" evidence="10">
    <location>
        <begin position="298"/>
        <end position="310"/>
    </location>
</feature>
<dbReference type="InterPro" id="IPR008271">
    <property type="entry name" value="Ser/Thr_kinase_AS"/>
</dbReference>
<evidence type="ECO:0000313" key="12">
    <source>
        <dbReference type="EMBL" id="KAK2946364.1"/>
    </source>
</evidence>
<feature type="region of interest" description="Disordered" evidence="10">
    <location>
        <begin position="331"/>
        <end position="387"/>
    </location>
</feature>
<gene>
    <name evidence="12" type="ORF">BLNAU_18725</name>
</gene>
<dbReference type="PANTHER" id="PTHR44899">
    <property type="entry name" value="CAMK FAMILY PROTEIN KINASE"/>
    <property type="match status" value="1"/>
</dbReference>
<keyword evidence="6 9" id="KW-0067">ATP-binding</keyword>
<dbReference type="Proteomes" id="UP001281761">
    <property type="component" value="Unassembled WGS sequence"/>
</dbReference>
<evidence type="ECO:0000256" key="7">
    <source>
        <dbReference type="ARBA" id="ARBA00047899"/>
    </source>
</evidence>
<sequence>MPLDDFSTLKFLGKGNYGSVNCVKRKQDNKIYAMKEITIKYLSPREREDSVNEIRVLASFKHPNIVRYREAFIANDKLYIITEFAEDGDLSVKIRNAKREGKQFSENVIWAYFLQACKALAFLHQQNVIHRDIKTANIFVAKGRVIKLGDLGVAKVLHGKDQLARSVIGTPYYLSPEIWQNHPYNTMSDIWSLGCVLYELCTLRVPFNGSTMAALAKAVKMGQYSSIPSVYSKDLSRIISMCLSVDAAKRPTAAQLLNLPICVQKMAETREMLHAIRLEEFEREYPQIRQREHRVSPISMSQTTPQQTPRGQFALKSTIKIPRVWGTRMNSIKLPPSSYESPIKVRQPATERPHQADHVAVNSTHPPSTSRENPVRQLSRSPSLPNLRNAREINELGSSPPFSRVQAVINSPCPSILPPLNPFTSQQPRQKPYHPQPPNEGPRIVQHDPRHVHFKQPQYNPSHDENDPLWALNHPPNRIGNNKQKGAVEPNPYRLNPLSKDKGAPYYGRKKSKW</sequence>
<comment type="catalytic activity">
    <reaction evidence="8">
        <text>L-seryl-[protein] + ATP = O-phospho-L-seryl-[protein] + ADP + H(+)</text>
        <dbReference type="Rhea" id="RHEA:17989"/>
        <dbReference type="Rhea" id="RHEA-COMP:9863"/>
        <dbReference type="Rhea" id="RHEA-COMP:11604"/>
        <dbReference type="ChEBI" id="CHEBI:15378"/>
        <dbReference type="ChEBI" id="CHEBI:29999"/>
        <dbReference type="ChEBI" id="CHEBI:30616"/>
        <dbReference type="ChEBI" id="CHEBI:83421"/>
        <dbReference type="ChEBI" id="CHEBI:456216"/>
        <dbReference type="EC" id="2.7.11.1"/>
    </reaction>
</comment>
<feature type="domain" description="Protein kinase" evidence="11">
    <location>
        <begin position="6"/>
        <end position="262"/>
    </location>
</feature>
<reference evidence="12 13" key="1">
    <citation type="journal article" date="2022" name="bioRxiv">
        <title>Genomics of Preaxostyla Flagellates Illuminates Evolutionary Transitions and the Path Towards Mitochondrial Loss.</title>
        <authorList>
            <person name="Novak L.V.F."/>
            <person name="Treitli S.C."/>
            <person name="Pyrih J."/>
            <person name="Halakuc P."/>
            <person name="Pipaliya S.V."/>
            <person name="Vacek V."/>
            <person name="Brzon O."/>
            <person name="Soukal P."/>
            <person name="Eme L."/>
            <person name="Dacks J.B."/>
            <person name="Karnkowska A."/>
            <person name="Elias M."/>
            <person name="Hampl V."/>
        </authorList>
    </citation>
    <scope>NUCLEOTIDE SEQUENCE [LARGE SCALE GENOMIC DNA]</scope>
    <source>
        <strain evidence="12">NAU3</strain>
        <tissue evidence="12">Gut</tissue>
    </source>
</reference>
<keyword evidence="4 9" id="KW-0547">Nucleotide-binding</keyword>
<feature type="region of interest" description="Disordered" evidence="10">
    <location>
        <begin position="293"/>
        <end position="313"/>
    </location>
</feature>
<dbReference type="PROSITE" id="PS00107">
    <property type="entry name" value="PROTEIN_KINASE_ATP"/>
    <property type="match status" value="1"/>
</dbReference>
<evidence type="ECO:0000256" key="6">
    <source>
        <dbReference type="ARBA" id="ARBA00022840"/>
    </source>
</evidence>
<evidence type="ECO:0000256" key="9">
    <source>
        <dbReference type="PROSITE-ProRule" id="PRU10141"/>
    </source>
</evidence>
<accession>A0ABQ9X3M6</accession>
<comment type="catalytic activity">
    <reaction evidence="7">
        <text>L-threonyl-[protein] + ATP = O-phospho-L-threonyl-[protein] + ADP + H(+)</text>
        <dbReference type="Rhea" id="RHEA:46608"/>
        <dbReference type="Rhea" id="RHEA-COMP:11060"/>
        <dbReference type="Rhea" id="RHEA-COMP:11605"/>
        <dbReference type="ChEBI" id="CHEBI:15378"/>
        <dbReference type="ChEBI" id="CHEBI:30013"/>
        <dbReference type="ChEBI" id="CHEBI:30616"/>
        <dbReference type="ChEBI" id="CHEBI:61977"/>
        <dbReference type="ChEBI" id="CHEBI:456216"/>
        <dbReference type="EC" id="2.7.11.1"/>
    </reaction>
</comment>
<dbReference type="PANTHER" id="PTHR44899:SF6">
    <property type="entry name" value="SERINE_THREONINE PROTEIN KINASE"/>
    <property type="match status" value="1"/>
</dbReference>
<dbReference type="Gene3D" id="1.10.510.10">
    <property type="entry name" value="Transferase(Phosphotransferase) domain 1"/>
    <property type="match status" value="1"/>
</dbReference>
<keyword evidence="13" id="KW-1185">Reference proteome</keyword>
<dbReference type="InterPro" id="IPR000719">
    <property type="entry name" value="Prot_kinase_dom"/>
</dbReference>
<evidence type="ECO:0000256" key="5">
    <source>
        <dbReference type="ARBA" id="ARBA00022777"/>
    </source>
</evidence>
<protein>
    <recommendedName>
        <fullName evidence="1">non-specific serine/threonine protein kinase</fullName>
        <ecNumber evidence="1">2.7.11.1</ecNumber>
    </recommendedName>
</protein>
<dbReference type="EC" id="2.7.11.1" evidence="1"/>
<dbReference type="EMBL" id="JARBJD010000230">
    <property type="protein sequence ID" value="KAK2946364.1"/>
    <property type="molecule type" value="Genomic_DNA"/>
</dbReference>